<dbReference type="Gene3D" id="3.40.50.2000">
    <property type="entry name" value="Glycogen Phosphorylase B"/>
    <property type="match status" value="2"/>
</dbReference>
<feature type="domain" description="Glycosyltransferase subfamily 4-like N-terminal" evidence="1">
    <location>
        <begin position="18"/>
        <end position="200"/>
    </location>
</feature>
<dbReference type="GO" id="GO:0016758">
    <property type="term" value="F:hexosyltransferase activity"/>
    <property type="evidence" value="ECO:0007669"/>
    <property type="project" value="TreeGrafter"/>
</dbReference>
<dbReference type="CDD" id="cd03794">
    <property type="entry name" value="GT4_WbuB-like"/>
    <property type="match status" value="1"/>
</dbReference>
<dbReference type="AlphaFoldDB" id="A0A9X1B6I2"/>
<sequence>MNILFLSDNFPPEVNAPASRTFEHCREWVKAGHEVTVITCAPNFPKGELYPGYRNRLWQWEAMDGMRVLRVWSYMTANAGFAKRLPDFWSYMVTSFLAGLVIRRPDVIVGTSPQFFTICSAWMVSVFRWRPYVFELRDLYPESLVTVGVLKEGRLLSLIEGLELFLYRRAAAVVPVTQSFRENLIRRGIDGAKIQVVTNGIDLTRFRPLPTSSALRETLGIPQDAFVAGYIGTHGMAHALETVLEAAQRMRSASSARSSAPGAVVQASDGKPFHFILLGDGAHKPELQAKAAEMGLTNVHFLDTVPKAEVPRYWSLLDVSIIHLKKEKAFQKVIPSKLFESMGMGIPVLHGVAGESAEIVEREGVGLVFEPENAQALCDGLLRLAEDQALYQQLHEHCLAAAPRYDRTALALKMLGVLERVAR</sequence>
<dbReference type="Proteomes" id="UP001138768">
    <property type="component" value="Unassembled WGS sequence"/>
</dbReference>
<dbReference type="Pfam" id="PF13692">
    <property type="entry name" value="Glyco_trans_1_4"/>
    <property type="match status" value="1"/>
</dbReference>
<dbReference type="EMBL" id="NRRY01000095">
    <property type="protein sequence ID" value="MBK1621645.1"/>
    <property type="molecule type" value="Genomic_DNA"/>
</dbReference>
<dbReference type="InterPro" id="IPR028098">
    <property type="entry name" value="Glyco_trans_4-like_N"/>
</dbReference>
<evidence type="ECO:0000313" key="2">
    <source>
        <dbReference type="EMBL" id="MBK1621645.1"/>
    </source>
</evidence>
<gene>
    <name evidence="2" type="ORF">CKO42_25280</name>
</gene>
<dbReference type="InterPro" id="IPR050194">
    <property type="entry name" value="Glycosyltransferase_grp1"/>
</dbReference>
<organism evidence="2 3">
    <name type="scientific">Lamprobacter modestohalophilus</name>
    <dbReference type="NCBI Taxonomy" id="1064514"/>
    <lineage>
        <taxon>Bacteria</taxon>
        <taxon>Pseudomonadati</taxon>
        <taxon>Pseudomonadota</taxon>
        <taxon>Gammaproteobacteria</taxon>
        <taxon>Chromatiales</taxon>
        <taxon>Chromatiaceae</taxon>
        <taxon>Lamprobacter</taxon>
    </lineage>
</organism>
<dbReference type="RefSeq" id="WP_200251575.1">
    <property type="nucleotide sequence ID" value="NZ_NRRY01000095.1"/>
</dbReference>
<accession>A0A9X1B6I2</accession>
<evidence type="ECO:0000259" key="1">
    <source>
        <dbReference type="Pfam" id="PF13579"/>
    </source>
</evidence>
<comment type="caution">
    <text evidence="2">The sequence shown here is derived from an EMBL/GenBank/DDBJ whole genome shotgun (WGS) entry which is preliminary data.</text>
</comment>
<reference evidence="2 3" key="1">
    <citation type="journal article" date="2020" name="Microorganisms">
        <title>Osmotic Adaptation and Compatible Solute Biosynthesis of Phototrophic Bacteria as Revealed from Genome Analyses.</title>
        <authorList>
            <person name="Imhoff J.F."/>
            <person name="Rahn T."/>
            <person name="Kunzel S."/>
            <person name="Keller A."/>
            <person name="Neulinger S.C."/>
        </authorList>
    </citation>
    <scope>NUCLEOTIDE SEQUENCE [LARGE SCALE GENOMIC DNA]</scope>
    <source>
        <strain evidence="2 3">DSM 25653</strain>
    </source>
</reference>
<name>A0A9X1B6I2_9GAMM</name>
<keyword evidence="3" id="KW-1185">Reference proteome</keyword>
<evidence type="ECO:0000313" key="3">
    <source>
        <dbReference type="Proteomes" id="UP001138768"/>
    </source>
</evidence>
<dbReference type="PANTHER" id="PTHR45947:SF3">
    <property type="entry name" value="SULFOQUINOVOSYL TRANSFERASE SQD2"/>
    <property type="match status" value="1"/>
</dbReference>
<proteinExistence type="predicted"/>
<dbReference type="PANTHER" id="PTHR45947">
    <property type="entry name" value="SULFOQUINOVOSYL TRANSFERASE SQD2"/>
    <property type="match status" value="1"/>
</dbReference>
<dbReference type="SUPFAM" id="SSF53756">
    <property type="entry name" value="UDP-Glycosyltransferase/glycogen phosphorylase"/>
    <property type="match status" value="1"/>
</dbReference>
<protein>
    <submittedName>
        <fullName evidence="2">Glycosyltransferase WbuB</fullName>
    </submittedName>
</protein>
<dbReference type="Pfam" id="PF13579">
    <property type="entry name" value="Glyco_trans_4_4"/>
    <property type="match status" value="1"/>
</dbReference>